<name>K0S011_THAOC</name>
<reference evidence="2 3" key="1">
    <citation type="journal article" date="2012" name="Genome Biol.">
        <title>Genome and low-iron response of an oceanic diatom adapted to chronic iron limitation.</title>
        <authorList>
            <person name="Lommer M."/>
            <person name="Specht M."/>
            <person name="Roy A.S."/>
            <person name="Kraemer L."/>
            <person name="Andreson R."/>
            <person name="Gutowska M.A."/>
            <person name="Wolf J."/>
            <person name="Bergner S.V."/>
            <person name="Schilhabel M.B."/>
            <person name="Klostermeier U.C."/>
            <person name="Beiko R.G."/>
            <person name="Rosenstiel P."/>
            <person name="Hippler M."/>
            <person name="Laroche J."/>
        </authorList>
    </citation>
    <scope>NUCLEOTIDE SEQUENCE [LARGE SCALE GENOMIC DNA]</scope>
    <source>
        <strain evidence="2 3">CCMP1005</strain>
    </source>
</reference>
<dbReference type="Proteomes" id="UP000266841">
    <property type="component" value="Unassembled WGS sequence"/>
</dbReference>
<feature type="compositionally biased region" description="Polar residues" evidence="1">
    <location>
        <begin position="188"/>
        <end position="201"/>
    </location>
</feature>
<sequence length="201" mass="22855">SSAAIRLDRPPAVVGVGGRETWAAKRPKLRGRAEGIGGEAHRQKYRDSHPPEERYGNQREDDRPSPSEADAYRRAQCEKNFALARVRQPRGVQGWFEEAPPSGLSAFRAEREARHEAVDRAVDAVEYKVDLILMTARGLGSTELHHRAGLQTPNSRGSEHWSKIRQRLRQKRKVFERRGRRRAGINRCQNRTKSSFPESSP</sequence>
<comment type="caution">
    <text evidence="2">The sequence shown here is derived from an EMBL/GenBank/DDBJ whole genome shotgun (WGS) entry which is preliminary data.</text>
</comment>
<dbReference type="AlphaFoldDB" id="K0S011"/>
<feature type="compositionally biased region" description="Basic residues" evidence="1">
    <location>
        <begin position="172"/>
        <end position="184"/>
    </location>
</feature>
<feature type="region of interest" description="Disordered" evidence="1">
    <location>
        <begin position="172"/>
        <end position="201"/>
    </location>
</feature>
<keyword evidence="3" id="KW-1185">Reference proteome</keyword>
<evidence type="ECO:0000256" key="1">
    <source>
        <dbReference type="SAM" id="MobiDB-lite"/>
    </source>
</evidence>
<feature type="region of interest" description="Disordered" evidence="1">
    <location>
        <begin position="25"/>
        <end position="69"/>
    </location>
</feature>
<feature type="compositionally biased region" description="Basic and acidic residues" evidence="1">
    <location>
        <begin position="39"/>
        <end position="69"/>
    </location>
</feature>
<feature type="non-terminal residue" evidence="2">
    <location>
        <position position="1"/>
    </location>
</feature>
<gene>
    <name evidence="2" type="ORF">THAOC_28589</name>
</gene>
<evidence type="ECO:0000313" key="3">
    <source>
        <dbReference type="Proteomes" id="UP000266841"/>
    </source>
</evidence>
<organism evidence="2 3">
    <name type="scientific">Thalassiosira oceanica</name>
    <name type="common">Marine diatom</name>
    <dbReference type="NCBI Taxonomy" id="159749"/>
    <lineage>
        <taxon>Eukaryota</taxon>
        <taxon>Sar</taxon>
        <taxon>Stramenopiles</taxon>
        <taxon>Ochrophyta</taxon>
        <taxon>Bacillariophyta</taxon>
        <taxon>Coscinodiscophyceae</taxon>
        <taxon>Thalassiosirophycidae</taxon>
        <taxon>Thalassiosirales</taxon>
        <taxon>Thalassiosiraceae</taxon>
        <taxon>Thalassiosira</taxon>
    </lineage>
</organism>
<protein>
    <submittedName>
        <fullName evidence="2">Uncharacterized protein</fullName>
    </submittedName>
</protein>
<evidence type="ECO:0000313" key="2">
    <source>
        <dbReference type="EMBL" id="EJK52172.1"/>
    </source>
</evidence>
<dbReference type="EMBL" id="AGNL01040308">
    <property type="protein sequence ID" value="EJK52172.1"/>
    <property type="molecule type" value="Genomic_DNA"/>
</dbReference>
<proteinExistence type="predicted"/>
<accession>K0S011</accession>